<dbReference type="EMBL" id="JAGTJQ010000009">
    <property type="protein sequence ID" value="KAH7024916.1"/>
    <property type="molecule type" value="Genomic_DNA"/>
</dbReference>
<sequence length="620" mass="68498">MLGDSAGGQAISLLMTALVCIHRRGSYGLILSRLCSSLLPASMPASNPAHLADVADLVAAKAAQLSFGNLLAEQTHRILSVYDQLGMRPPAELLDLPSTESTQQLFECLSQLREDKHIVRISGSVGIIYVVTLILFMFPYSAMVAVQSIIIHDNERRPIIIQITAEGPTKVQVETKLSLDSVISDALITKETRTAIRQRCTYLWDGWVEQALRVELGRYGLILRDEFLQAFCDFIVQITQHLQLSGHSPLQPAKSQKNFKELLGWNYQRRILETCKRTCQCTPAVNTIDRVKSWRHFSSIFAYTLAPIQCTCDYCGPSIKDWTRVSRRCTAHVLSRRIGSIFSNSIMCCLLEPQGSVSVSMDMNRGGCTIDGSHILRTIRSLGGEISAEEIGDRASPQIAYPAFLSLISPRAYGNGDVLGASSQGSSIYPVVLETLEVASNTAFTFVLREGVFIHDGKYYEQLGPAKESGALHAMTVPQEHFLAPITLSALQQPLPLTVSLRAGFNEILLSFNAQASGWYFFVDAYEAVQALMYLDTSWHCPHDVDSPLPSILEQDVAIRKVGMSPLLDKINVYTTHGDRRAQFLAGGFVRYKDGCLLRTGCLTCSVHKAQQLGYRSVIV</sequence>
<evidence type="ECO:0000313" key="2">
    <source>
        <dbReference type="EMBL" id="KAH7024916.1"/>
    </source>
</evidence>
<dbReference type="AlphaFoldDB" id="A0A9P8XY21"/>
<dbReference type="Proteomes" id="UP000756346">
    <property type="component" value="Unassembled WGS sequence"/>
</dbReference>
<gene>
    <name evidence="2" type="ORF">B0I36DRAFT_332219</name>
</gene>
<feature type="transmembrane region" description="Helical" evidence="1">
    <location>
        <begin position="118"/>
        <end position="140"/>
    </location>
</feature>
<keyword evidence="1" id="KW-1133">Transmembrane helix</keyword>
<organism evidence="2 3">
    <name type="scientific">Microdochium trichocladiopsis</name>
    <dbReference type="NCBI Taxonomy" id="1682393"/>
    <lineage>
        <taxon>Eukaryota</taxon>
        <taxon>Fungi</taxon>
        <taxon>Dikarya</taxon>
        <taxon>Ascomycota</taxon>
        <taxon>Pezizomycotina</taxon>
        <taxon>Sordariomycetes</taxon>
        <taxon>Xylariomycetidae</taxon>
        <taxon>Xylariales</taxon>
        <taxon>Microdochiaceae</taxon>
        <taxon>Microdochium</taxon>
    </lineage>
</organism>
<evidence type="ECO:0000256" key="1">
    <source>
        <dbReference type="SAM" id="Phobius"/>
    </source>
</evidence>
<dbReference type="OrthoDB" id="5421021at2759"/>
<proteinExistence type="predicted"/>
<keyword evidence="1" id="KW-0472">Membrane</keyword>
<accession>A0A9P8XY21</accession>
<evidence type="ECO:0000313" key="3">
    <source>
        <dbReference type="Proteomes" id="UP000756346"/>
    </source>
</evidence>
<comment type="caution">
    <text evidence="2">The sequence shown here is derived from an EMBL/GenBank/DDBJ whole genome shotgun (WGS) entry which is preliminary data.</text>
</comment>
<name>A0A9P8XY21_9PEZI</name>
<keyword evidence="1" id="KW-0812">Transmembrane</keyword>
<dbReference type="GeneID" id="70184629"/>
<keyword evidence="3" id="KW-1185">Reference proteome</keyword>
<protein>
    <submittedName>
        <fullName evidence="2">Uncharacterized protein</fullName>
    </submittedName>
</protein>
<reference evidence="2" key="1">
    <citation type="journal article" date="2021" name="Nat. Commun.">
        <title>Genetic determinants of endophytism in the Arabidopsis root mycobiome.</title>
        <authorList>
            <person name="Mesny F."/>
            <person name="Miyauchi S."/>
            <person name="Thiergart T."/>
            <person name="Pickel B."/>
            <person name="Atanasova L."/>
            <person name="Karlsson M."/>
            <person name="Huettel B."/>
            <person name="Barry K.W."/>
            <person name="Haridas S."/>
            <person name="Chen C."/>
            <person name="Bauer D."/>
            <person name="Andreopoulos W."/>
            <person name="Pangilinan J."/>
            <person name="LaButti K."/>
            <person name="Riley R."/>
            <person name="Lipzen A."/>
            <person name="Clum A."/>
            <person name="Drula E."/>
            <person name="Henrissat B."/>
            <person name="Kohler A."/>
            <person name="Grigoriev I.V."/>
            <person name="Martin F.M."/>
            <person name="Hacquard S."/>
        </authorList>
    </citation>
    <scope>NUCLEOTIDE SEQUENCE</scope>
    <source>
        <strain evidence="2">MPI-CAGE-CH-0230</strain>
    </source>
</reference>
<dbReference type="RefSeq" id="XP_046008464.1">
    <property type="nucleotide sequence ID" value="XM_046155083.1"/>
</dbReference>